<evidence type="ECO:0000256" key="10">
    <source>
        <dbReference type="ARBA" id="ARBA00023170"/>
    </source>
</evidence>
<dbReference type="GO" id="GO:0005886">
    <property type="term" value="C:plasma membrane"/>
    <property type="evidence" value="ECO:0007669"/>
    <property type="project" value="TreeGrafter"/>
</dbReference>
<dbReference type="InterPro" id="IPR013654">
    <property type="entry name" value="PAS_2"/>
</dbReference>
<dbReference type="InterPro" id="IPR001294">
    <property type="entry name" value="Phytochrome"/>
</dbReference>
<dbReference type="Gene3D" id="1.10.287.130">
    <property type="match status" value="1"/>
</dbReference>
<feature type="modified residue" description="4-aspartylphosphate" evidence="12">
    <location>
        <position position="834"/>
    </location>
</feature>
<evidence type="ECO:0000256" key="3">
    <source>
        <dbReference type="ARBA" id="ARBA00012438"/>
    </source>
</evidence>
<dbReference type="GO" id="GO:0000155">
    <property type="term" value="F:phosphorelay sensor kinase activity"/>
    <property type="evidence" value="ECO:0007669"/>
    <property type="project" value="InterPro"/>
</dbReference>
<dbReference type="PANTHER" id="PTHR43047">
    <property type="entry name" value="TWO-COMPONENT HISTIDINE PROTEIN KINASE"/>
    <property type="match status" value="1"/>
</dbReference>
<keyword evidence="6" id="KW-0716">Sensory transduction</keyword>
<dbReference type="InterPro" id="IPR036890">
    <property type="entry name" value="HATPase_C_sf"/>
</dbReference>
<dbReference type="SUPFAM" id="SSF55785">
    <property type="entry name" value="PYP-like sensor domain (PAS domain)"/>
    <property type="match status" value="1"/>
</dbReference>
<dbReference type="STRING" id="41431.PCC8801_1484"/>
<dbReference type="InterPro" id="IPR003018">
    <property type="entry name" value="GAF"/>
</dbReference>
<dbReference type="Gene3D" id="3.30.450.270">
    <property type="match status" value="1"/>
</dbReference>
<keyword evidence="9" id="KW-0157">Chromophore</keyword>
<evidence type="ECO:0000256" key="5">
    <source>
        <dbReference type="ARBA" id="ARBA00022553"/>
    </source>
</evidence>
<evidence type="ECO:0000256" key="11">
    <source>
        <dbReference type="ARBA" id="ARBA00074306"/>
    </source>
</evidence>
<dbReference type="Gene3D" id="3.30.565.10">
    <property type="entry name" value="Histidine kinase-like ATPase, C-terminal domain"/>
    <property type="match status" value="1"/>
</dbReference>
<dbReference type="PROSITE" id="PS50109">
    <property type="entry name" value="HIS_KIN"/>
    <property type="match status" value="1"/>
</dbReference>
<evidence type="ECO:0000259" key="14">
    <source>
        <dbReference type="PROSITE" id="PS50109"/>
    </source>
</evidence>
<dbReference type="PROSITE" id="PS50110">
    <property type="entry name" value="RESPONSE_REGULATORY"/>
    <property type="match status" value="1"/>
</dbReference>
<dbReference type="SMART" id="SM00387">
    <property type="entry name" value="HATPase_c"/>
    <property type="match status" value="1"/>
</dbReference>
<dbReference type="eggNOG" id="COG0745">
    <property type="taxonomic scope" value="Bacteria"/>
</dbReference>
<dbReference type="EC" id="2.7.13.3" evidence="3"/>
<name>B7JUJ6_RIPO1</name>
<dbReference type="Gene3D" id="3.30.450.20">
    <property type="entry name" value="PAS domain"/>
    <property type="match status" value="1"/>
</dbReference>
<proteinExistence type="inferred from homology"/>
<keyword evidence="10" id="KW-0675">Receptor</keyword>
<dbReference type="HOGENOM" id="CLU_000445_50_1_3"/>
<dbReference type="FunFam" id="3.30.565.10:FF:000010">
    <property type="entry name" value="Sensor histidine kinase RcsC"/>
    <property type="match status" value="1"/>
</dbReference>
<dbReference type="InterPro" id="IPR036097">
    <property type="entry name" value="HisK_dim/P_sf"/>
</dbReference>
<dbReference type="OrthoDB" id="9760752at2"/>
<dbReference type="GO" id="GO:0006355">
    <property type="term" value="P:regulation of DNA-templated transcription"/>
    <property type="evidence" value="ECO:0007669"/>
    <property type="project" value="InterPro"/>
</dbReference>
<keyword evidence="8 16" id="KW-0418">Kinase</keyword>
<dbReference type="CDD" id="cd00082">
    <property type="entry name" value="HisKA"/>
    <property type="match status" value="1"/>
</dbReference>
<dbReference type="InterPro" id="IPR043150">
    <property type="entry name" value="Phytochrome_PHY_sf"/>
</dbReference>
<dbReference type="SMART" id="SM00388">
    <property type="entry name" value="HisKA"/>
    <property type="match status" value="1"/>
</dbReference>
<dbReference type="SUPFAM" id="SSF52172">
    <property type="entry name" value="CheY-like"/>
    <property type="match status" value="1"/>
</dbReference>
<dbReference type="InterPro" id="IPR035965">
    <property type="entry name" value="PAS-like_dom_sf"/>
</dbReference>
<dbReference type="Gene3D" id="3.40.50.2300">
    <property type="match status" value="1"/>
</dbReference>
<dbReference type="Pfam" id="PF00360">
    <property type="entry name" value="PHY"/>
    <property type="match status" value="1"/>
</dbReference>
<feature type="domain" description="Histidine kinase" evidence="14">
    <location>
        <begin position="536"/>
        <end position="759"/>
    </location>
</feature>
<keyword evidence="17" id="KW-1185">Reference proteome</keyword>
<evidence type="ECO:0000256" key="2">
    <source>
        <dbReference type="ARBA" id="ARBA00006402"/>
    </source>
</evidence>
<dbReference type="SUPFAM" id="SSF55874">
    <property type="entry name" value="ATPase domain of HSP90 chaperone/DNA topoisomerase II/histidine kinase"/>
    <property type="match status" value="1"/>
</dbReference>
<evidence type="ECO:0000256" key="1">
    <source>
        <dbReference type="ARBA" id="ARBA00000085"/>
    </source>
</evidence>
<dbReference type="RefSeq" id="WP_012594813.1">
    <property type="nucleotide sequence ID" value="NC_011726.1"/>
</dbReference>
<dbReference type="Proteomes" id="UP000008204">
    <property type="component" value="Chromosome"/>
</dbReference>
<evidence type="ECO:0000313" key="17">
    <source>
        <dbReference type="Proteomes" id="UP000008204"/>
    </source>
</evidence>
<dbReference type="InterPro" id="IPR016132">
    <property type="entry name" value="Phyto_chromo_attachment"/>
</dbReference>
<dbReference type="GO" id="GO:0009881">
    <property type="term" value="F:photoreceptor activity"/>
    <property type="evidence" value="ECO:0007669"/>
    <property type="project" value="UniProtKB-KW"/>
</dbReference>
<reference evidence="17" key="1">
    <citation type="journal article" date="2011" name="MBio">
        <title>Novel metabolic attributes of the genus Cyanothece, comprising a group of unicellular nitrogen-fixing Cyanobacteria.</title>
        <authorList>
            <person name="Bandyopadhyay A."/>
            <person name="Elvitigala T."/>
            <person name="Welsh E."/>
            <person name="Stockel J."/>
            <person name="Liberton M."/>
            <person name="Min H."/>
            <person name="Sherman L.A."/>
            <person name="Pakrasi H.B."/>
        </authorList>
    </citation>
    <scope>NUCLEOTIDE SEQUENCE [LARGE SCALE GENOMIC DNA]</scope>
    <source>
        <strain evidence="17">PCC 8801</strain>
    </source>
</reference>
<dbReference type="InterPro" id="IPR003594">
    <property type="entry name" value="HATPase_dom"/>
</dbReference>
<feature type="domain" description="Phytochrome chromophore attachment site" evidence="13">
    <location>
        <begin position="145"/>
        <end position="303"/>
    </location>
</feature>
<evidence type="ECO:0000256" key="12">
    <source>
        <dbReference type="PROSITE-ProRule" id="PRU00169"/>
    </source>
</evidence>
<dbReference type="CDD" id="cd16922">
    <property type="entry name" value="HATPase_EvgS-ArcB-TorS-like"/>
    <property type="match status" value="1"/>
</dbReference>
<organism evidence="16 17">
    <name type="scientific">Rippkaea orientalis (strain PCC 8801 / RF-1)</name>
    <name type="common">Cyanothece sp. (strain PCC 8801)</name>
    <dbReference type="NCBI Taxonomy" id="41431"/>
    <lineage>
        <taxon>Bacteria</taxon>
        <taxon>Bacillati</taxon>
        <taxon>Cyanobacteriota</taxon>
        <taxon>Cyanophyceae</taxon>
        <taxon>Oscillatoriophycideae</taxon>
        <taxon>Chroococcales</taxon>
        <taxon>Aphanothecaceae</taxon>
        <taxon>Rippkaea</taxon>
        <taxon>Rippkaea orientalis</taxon>
    </lineage>
</organism>
<evidence type="ECO:0000256" key="4">
    <source>
        <dbReference type="ARBA" id="ARBA00022543"/>
    </source>
</evidence>
<dbReference type="Pfam" id="PF00512">
    <property type="entry name" value="HisKA"/>
    <property type="match status" value="1"/>
</dbReference>
<dbReference type="InterPro" id="IPR005467">
    <property type="entry name" value="His_kinase_dom"/>
</dbReference>
<protein>
    <recommendedName>
        <fullName evidence="11">Circadian input-output histidine kinase CikA</fullName>
        <ecNumber evidence="3">2.7.13.3</ecNumber>
    </recommendedName>
</protein>
<evidence type="ECO:0000259" key="13">
    <source>
        <dbReference type="PROSITE" id="PS50046"/>
    </source>
</evidence>
<keyword evidence="4" id="KW-0600">Photoreceptor protein</keyword>
<evidence type="ECO:0000256" key="6">
    <source>
        <dbReference type="ARBA" id="ARBA00022606"/>
    </source>
</evidence>
<dbReference type="SMART" id="SM00448">
    <property type="entry name" value="REC"/>
    <property type="match status" value="1"/>
</dbReference>
<keyword evidence="5 12" id="KW-0597">Phosphoprotein</keyword>
<dbReference type="InterPro" id="IPR003661">
    <property type="entry name" value="HisK_dim/P_dom"/>
</dbReference>
<dbReference type="eggNOG" id="COG4251">
    <property type="taxonomic scope" value="Bacteria"/>
</dbReference>
<dbReference type="SUPFAM" id="SSF47384">
    <property type="entry name" value="Homodimeric domain of signal transducing histidine kinase"/>
    <property type="match status" value="1"/>
</dbReference>
<gene>
    <name evidence="16" type="ordered locus">PCC8801_1484</name>
</gene>
<dbReference type="InterPro" id="IPR029016">
    <property type="entry name" value="GAF-like_dom_sf"/>
</dbReference>
<sequence length="1002" mass="114693">MINLSLIDLQNYEQFEVKYPGSIQPHGMLLVIDLATLNIIQVSNNTRSFLGIKPKTLLGKSIRYLLSSDKIKDLLDFFNENDHEFVEIIKLKKSKIISKFQAVAHKIQDSIILELEPFLIEDNNPSIKLYNLLKNAITNIGLTNYLDETLQTIAKEIRKITQFDRVLVYRFDFDSSGVVLAEDKREDLDSYLGLHYPAYDIPTQARQFYSSNWLRIIPNVFEEAVPIIPRKHPVKNEELDLTRAVLRSVFPCHIQYLKNMGVSASMSISLMNEKSLWGLIACHHYSTRYINYETRKVCEFLGQFLSIELLYKQEQEFRNYRTQIKGIQTRIREGLIDHTQSIDNVIVKNQSSLLNLTRSQGVSICLDKQITLIGKTPNQKQVQDLINHFLDPRKTEIFYTDSLEKDYPKAEEFKETACGMLAISIFLSNSTYHIIWFRPEQCQEIQWAGNPSDVTIITDDQEIPQLCPRHSFALWKEVVNGKSLAWESLEIEAAQELKNTLLLAALEFSKQSQVILEEKTRQANAANLAKSQFLAKMSHELRTPLNAILGFTQMMNRDSSLSSQQQEYLGIINRSGEHLLSLINDVLEMSRIEAGQLTLNQTCFNLHELIKSVKELLTLKALSKGLELTVHQDEELPKYIEGDESKLRQIIVNLVGNAIKFTHVGHIDLYLSVLSHQPYTKEMMLQLEVKDTGIGINQDELETIFEAFKQTENNFQSKEGTGLGLSISRQFARLMGGDITVQSQLGQGSTFTCTIKMIMPTKIEGVLKKQSKRVIELASSQPEYRILVVEDVRDNQLLMVKMLESVGFQVRSANNGQEALEIWQTWQPQLIWMDMRMPVMDGYEASRQIRHQETTTPNLSTPVTIIALTATAFDEERKAILAVGCNDFVSKPFQEEVIFEMMQKYLGVRYIYEDSTPTLAFHSTLTHLDSQQLKADMTKMSKTWVNELYQAALSAREKRVKALIQQIPLEQSSLAKFLNQLLNNLAFEQIINLTEGIADEST</sequence>
<evidence type="ECO:0000256" key="7">
    <source>
        <dbReference type="ARBA" id="ARBA00022679"/>
    </source>
</evidence>
<comment type="similarity">
    <text evidence="2">In the N-terminal section; belongs to the phytochrome family.</text>
</comment>
<dbReference type="Pfam" id="PF02518">
    <property type="entry name" value="HATPase_c"/>
    <property type="match status" value="1"/>
</dbReference>
<keyword evidence="7 16" id="KW-0808">Transferase</keyword>
<dbReference type="PANTHER" id="PTHR43047:SF72">
    <property type="entry name" value="OSMOSENSING HISTIDINE PROTEIN KINASE SLN1"/>
    <property type="match status" value="1"/>
</dbReference>
<feature type="domain" description="Response regulatory" evidence="15">
    <location>
        <begin position="785"/>
        <end position="906"/>
    </location>
</feature>
<dbReference type="AlphaFoldDB" id="B7JUJ6"/>
<comment type="catalytic activity">
    <reaction evidence="1">
        <text>ATP + protein L-histidine = ADP + protein N-phospho-L-histidine.</text>
        <dbReference type="EC" id="2.7.13.3"/>
    </reaction>
</comment>
<evidence type="ECO:0000256" key="9">
    <source>
        <dbReference type="ARBA" id="ARBA00022991"/>
    </source>
</evidence>
<dbReference type="SMART" id="SM00065">
    <property type="entry name" value="GAF"/>
    <property type="match status" value="1"/>
</dbReference>
<dbReference type="SUPFAM" id="SSF55781">
    <property type="entry name" value="GAF domain-like"/>
    <property type="match status" value="2"/>
</dbReference>
<evidence type="ECO:0000256" key="8">
    <source>
        <dbReference type="ARBA" id="ARBA00022777"/>
    </source>
</evidence>
<dbReference type="PROSITE" id="PS50046">
    <property type="entry name" value="PHYTOCHROME_2"/>
    <property type="match status" value="1"/>
</dbReference>
<dbReference type="GO" id="GO:0009927">
    <property type="term" value="F:histidine phosphotransfer kinase activity"/>
    <property type="evidence" value="ECO:0007669"/>
    <property type="project" value="TreeGrafter"/>
</dbReference>
<dbReference type="InterPro" id="IPR011006">
    <property type="entry name" value="CheY-like_superfamily"/>
</dbReference>
<dbReference type="KEGG" id="cyp:PCC8801_1484"/>
<dbReference type="Pfam" id="PF01590">
    <property type="entry name" value="GAF"/>
    <property type="match status" value="1"/>
</dbReference>
<dbReference type="InterPro" id="IPR013515">
    <property type="entry name" value="Phytochrome_cen-reg"/>
</dbReference>
<dbReference type="InterPro" id="IPR001789">
    <property type="entry name" value="Sig_transdc_resp-reg_receiver"/>
</dbReference>
<dbReference type="Pfam" id="PF00072">
    <property type="entry name" value="Response_reg"/>
    <property type="match status" value="1"/>
</dbReference>
<dbReference type="Gene3D" id="3.30.450.40">
    <property type="match status" value="1"/>
</dbReference>
<accession>B7JUJ6</accession>
<evidence type="ECO:0000259" key="15">
    <source>
        <dbReference type="PROSITE" id="PS50110"/>
    </source>
</evidence>
<evidence type="ECO:0000313" key="16">
    <source>
        <dbReference type="EMBL" id="ACK65540.1"/>
    </source>
</evidence>
<dbReference type="EMBL" id="CP001287">
    <property type="protein sequence ID" value="ACK65540.1"/>
    <property type="molecule type" value="Genomic_DNA"/>
</dbReference>
<dbReference type="CDD" id="cd17546">
    <property type="entry name" value="REC_hyHK_CKI1_RcsC-like"/>
    <property type="match status" value="1"/>
</dbReference>
<dbReference type="Pfam" id="PF08446">
    <property type="entry name" value="PAS_2"/>
    <property type="match status" value="1"/>
</dbReference>
<dbReference type="PRINTS" id="PR01033">
    <property type="entry name" value="PHYTOCHROME"/>
</dbReference>
<dbReference type="GO" id="GO:0009584">
    <property type="term" value="P:detection of visible light"/>
    <property type="evidence" value="ECO:0007669"/>
    <property type="project" value="InterPro"/>
</dbReference>